<keyword evidence="2" id="KW-1185">Reference proteome</keyword>
<evidence type="ECO:0000313" key="1">
    <source>
        <dbReference type="EMBL" id="MBC2882636.1"/>
    </source>
</evidence>
<evidence type="ECO:0000313" key="2">
    <source>
        <dbReference type="Proteomes" id="UP000552683"/>
    </source>
</evidence>
<proteinExistence type="predicted"/>
<gene>
    <name evidence="1" type="ORF">H7R39_05095</name>
</gene>
<sequence length="51" mass="5798">MRYLLVLLSATLFMVGCSNTWRGAKEDTNNAVEWSKEKVNKGASYVKEKTE</sequence>
<dbReference type="RefSeq" id="WP_163028011.1">
    <property type="nucleotide sequence ID" value="NZ_JACLZK010000001.1"/>
</dbReference>
<organism evidence="1 2">
    <name type="scientific">Campylobacter massiliensis</name>
    <dbReference type="NCBI Taxonomy" id="2762557"/>
    <lineage>
        <taxon>Bacteria</taxon>
        <taxon>Pseudomonadati</taxon>
        <taxon>Campylobacterota</taxon>
        <taxon>Epsilonproteobacteria</taxon>
        <taxon>Campylobacterales</taxon>
        <taxon>Campylobacteraceae</taxon>
        <taxon>Campylobacter</taxon>
    </lineage>
</organism>
<dbReference type="AlphaFoldDB" id="A0A842J480"/>
<accession>A0A842J480</accession>
<name>A0A842J480_9BACT</name>
<comment type="caution">
    <text evidence="1">The sequence shown here is derived from an EMBL/GenBank/DDBJ whole genome shotgun (WGS) entry which is preliminary data.</text>
</comment>
<protein>
    <recommendedName>
        <fullName evidence="3">Lipoprotein</fullName>
    </recommendedName>
</protein>
<dbReference type="EMBL" id="JACLZK010000001">
    <property type="protein sequence ID" value="MBC2882636.1"/>
    <property type="molecule type" value="Genomic_DNA"/>
</dbReference>
<dbReference type="PROSITE" id="PS51257">
    <property type="entry name" value="PROKAR_LIPOPROTEIN"/>
    <property type="match status" value="1"/>
</dbReference>
<evidence type="ECO:0008006" key="3">
    <source>
        <dbReference type="Google" id="ProtNLM"/>
    </source>
</evidence>
<reference evidence="1 2" key="1">
    <citation type="submission" date="2020-08" db="EMBL/GenBank/DDBJ databases">
        <title>Complete genome and description of Campylobacter massiliensis Marseille-Q3452 sp. nov.</title>
        <authorList>
            <person name="Antezack A."/>
        </authorList>
    </citation>
    <scope>NUCLEOTIDE SEQUENCE [LARGE SCALE GENOMIC DNA]</scope>
    <source>
        <strain evidence="1 2">Marseille-Q3452</strain>
    </source>
</reference>
<dbReference type="Proteomes" id="UP000552683">
    <property type="component" value="Unassembled WGS sequence"/>
</dbReference>